<sequence length="126" mass="13576">MAASAPPSKVQPTHPHHIAAAPRFPFMYIARHHRPVGFVVGFGARRCQRTVFDRFEFGVLGPGTWPRARVVAPTLASKAPASSLPRLCAAQHSTQSVRRKKPVAVTRLGGDDTSLEAPIELGACSE</sequence>
<comment type="caution">
    <text evidence="2">The sequence shown here is derived from an EMBL/GenBank/DDBJ whole genome shotgun (WGS) entry which is preliminary data.</text>
</comment>
<accession>A0A843USH8</accession>
<evidence type="ECO:0000256" key="1">
    <source>
        <dbReference type="SAM" id="MobiDB-lite"/>
    </source>
</evidence>
<proteinExistence type="predicted"/>
<dbReference type="EMBL" id="NMUH01000910">
    <property type="protein sequence ID" value="MQL86555.1"/>
    <property type="molecule type" value="Genomic_DNA"/>
</dbReference>
<feature type="region of interest" description="Disordered" evidence="1">
    <location>
        <begin position="90"/>
        <end position="109"/>
    </location>
</feature>
<dbReference type="Proteomes" id="UP000652761">
    <property type="component" value="Unassembled WGS sequence"/>
</dbReference>
<dbReference type="AlphaFoldDB" id="A0A843USH8"/>
<evidence type="ECO:0000313" key="3">
    <source>
        <dbReference type="Proteomes" id="UP000652761"/>
    </source>
</evidence>
<name>A0A843USH8_COLES</name>
<gene>
    <name evidence="2" type="ORF">Taro_019098</name>
</gene>
<evidence type="ECO:0000313" key="2">
    <source>
        <dbReference type="EMBL" id="MQL86555.1"/>
    </source>
</evidence>
<keyword evidence="3" id="KW-1185">Reference proteome</keyword>
<organism evidence="2 3">
    <name type="scientific">Colocasia esculenta</name>
    <name type="common">Wild taro</name>
    <name type="synonym">Arum esculentum</name>
    <dbReference type="NCBI Taxonomy" id="4460"/>
    <lineage>
        <taxon>Eukaryota</taxon>
        <taxon>Viridiplantae</taxon>
        <taxon>Streptophyta</taxon>
        <taxon>Embryophyta</taxon>
        <taxon>Tracheophyta</taxon>
        <taxon>Spermatophyta</taxon>
        <taxon>Magnoliopsida</taxon>
        <taxon>Liliopsida</taxon>
        <taxon>Araceae</taxon>
        <taxon>Aroideae</taxon>
        <taxon>Colocasieae</taxon>
        <taxon>Colocasia</taxon>
    </lineage>
</organism>
<reference evidence="2" key="1">
    <citation type="submission" date="2017-07" db="EMBL/GenBank/DDBJ databases">
        <title>Taro Niue Genome Assembly and Annotation.</title>
        <authorList>
            <person name="Atibalentja N."/>
            <person name="Keating K."/>
            <person name="Fields C.J."/>
        </authorList>
    </citation>
    <scope>NUCLEOTIDE SEQUENCE</scope>
    <source>
        <strain evidence="2">Niue_2</strain>
        <tissue evidence="2">Leaf</tissue>
    </source>
</reference>
<protein>
    <submittedName>
        <fullName evidence="2">Uncharacterized protein</fullName>
    </submittedName>
</protein>